<evidence type="ECO:0000313" key="4">
    <source>
        <dbReference type="WormBase" id="SRAE_2000253900"/>
    </source>
</evidence>
<gene>
    <name evidence="1 3 4" type="ORF">SRAE_2000253900</name>
</gene>
<keyword evidence="2" id="KW-1185">Reference proteome</keyword>
<protein>
    <submittedName>
        <fullName evidence="1 3">Uncharacterized protein</fullName>
    </submittedName>
</protein>
<dbReference type="EMBL" id="LN609529">
    <property type="protein sequence ID" value="CEF67877.1"/>
    <property type="molecule type" value="Genomic_DNA"/>
</dbReference>
<accession>A0A090LDN5</accession>
<dbReference type="GeneID" id="36380242"/>
<name>A0A090LDN5_STRRB</name>
<dbReference type="Proteomes" id="UP000035682">
    <property type="component" value="Unplaced"/>
</dbReference>
<organism evidence="1">
    <name type="scientific">Strongyloides ratti</name>
    <name type="common">Parasitic roundworm</name>
    <dbReference type="NCBI Taxonomy" id="34506"/>
    <lineage>
        <taxon>Eukaryota</taxon>
        <taxon>Metazoa</taxon>
        <taxon>Ecdysozoa</taxon>
        <taxon>Nematoda</taxon>
        <taxon>Chromadorea</taxon>
        <taxon>Rhabditida</taxon>
        <taxon>Tylenchina</taxon>
        <taxon>Panagrolaimomorpha</taxon>
        <taxon>Strongyloidoidea</taxon>
        <taxon>Strongyloididae</taxon>
        <taxon>Strongyloides</taxon>
    </lineage>
</organism>
<proteinExistence type="predicted"/>
<dbReference type="WBParaSite" id="SRAE_2000253900.1">
    <property type="protein sequence ID" value="SRAE_2000253900.1"/>
    <property type="gene ID" value="WBGene00262749"/>
</dbReference>
<evidence type="ECO:0000313" key="2">
    <source>
        <dbReference type="Proteomes" id="UP000035682"/>
    </source>
</evidence>
<dbReference type="WormBase" id="SRAE_2000253900">
    <property type="protein sequence ID" value="SRP04395"/>
    <property type="gene ID" value="WBGene00262749"/>
</dbReference>
<evidence type="ECO:0000313" key="3">
    <source>
        <dbReference type="WBParaSite" id="SRAE_2000253900.1"/>
    </source>
</evidence>
<reference evidence="1 2" key="1">
    <citation type="submission" date="2014-09" db="EMBL/GenBank/DDBJ databases">
        <authorList>
            <person name="Martin A.A."/>
        </authorList>
    </citation>
    <scope>NUCLEOTIDE SEQUENCE</scope>
    <source>
        <strain evidence="2">ED321</strain>
        <strain evidence="1">ED321 Heterogonic</strain>
    </source>
</reference>
<dbReference type="AlphaFoldDB" id="A0A090LDN5"/>
<dbReference type="CTD" id="36380242"/>
<dbReference type="RefSeq" id="XP_024507077.1">
    <property type="nucleotide sequence ID" value="XM_024653619.1"/>
</dbReference>
<evidence type="ECO:0000313" key="1">
    <source>
        <dbReference type="EMBL" id="CEF67877.1"/>
    </source>
</evidence>
<reference evidence="3" key="2">
    <citation type="submission" date="2020-12" db="UniProtKB">
        <authorList>
            <consortium name="WormBaseParasite"/>
        </authorList>
    </citation>
    <scope>IDENTIFICATION</scope>
</reference>
<sequence length="174" mass="20470">MKIKFIETGVELINCIKNQLLGSKYIKYQSLIKEDSNIFNFNKSNTKKSRKQIKSKIGLDSRKKRYFFMKILDKKCFLSKLFFHIPIFSCILCSSKVSNCDEYKMDKRTSSTLAIKDHHEGHRHLRFISPNNVSICKKSKISLETSFSSQSIQFLDDDIMDHVNYLTHPIYIFH</sequence>